<organism evidence="1">
    <name type="scientific">marine sediment metagenome</name>
    <dbReference type="NCBI Taxonomy" id="412755"/>
    <lineage>
        <taxon>unclassified sequences</taxon>
        <taxon>metagenomes</taxon>
        <taxon>ecological metagenomes</taxon>
    </lineage>
</organism>
<feature type="non-terminal residue" evidence="1">
    <location>
        <position position="40"/>
    </location>
</feature>
<proteinExistence type="predicted"/>
<comment type="caution">
    <text evidence="1">The sequence shown here is derived from an EMBL/GenBank/DDBJ whole genome shotgun (WGS) entry which is preliminary data.</text>
</comment>
<reference evidence="1" key="1">
    <citation type="journal article" date="2015" name="Nature">
        <title>Complex archaea that bridge the gap between prokaryotes and eukaryotes.</title>
        <authorList>
            <person name="Spang A."/>
            <person name="Saw J.H."/>
            <person name="Jorgensen S.L."/>
            <person name="Zaremba-Niedzwiedzka K."/>
            <person name="Martijn J."/>
            <person name="Lind A.E."/>
            <person name="van Eijk R."/>
            <person name="Schleper C."/>
            <person name="Guy L."/>
            <person name="Ettema T.J."/>
        </authorList>
    </citation>
    <scope>NUCLEOTIDE SEQUENCE</scope>
</reference>
<evidence type="ECO:0000313" key="1">
    <source>
        <dbReference type="EMBL" id="KKL16718.1"/>
    </source>
</evidence>
<protein>
    <submittedName>
        <fullName evidence="1">Uncharacterized protein</fullName>
    </submittedName>
</protein>
<accession>A0A0F9DY38</accession>
<dbReference type="EMBL" id="LAZR01039553">
    <property type="protein sequence ID" value="KKL16718.1"/>
    <property type="molecule type" value="Genomic_DNA"/>
</dbReference>
<name>A0A0F9DY38_9ZZZZ</name>
<gene>
    <name evidence="1" type="ORF">LCGC14_2492740</name>
</gene>
<sequence>MSSVSINKASAAEVRETTANRIIRIIEIENPETVFVNYLA</sequence>
<dbReference type="AlphaFoldDB" id="A0A0F9DY38"/>